<organism evidence="1 2">
    <name type="scientific">Noviherbaspirillum galbum</name>
    <dbReference type="NCBI Taxonomy" id="2709383"/>
    <lineage>
        <taxon>Bacteria</taxon>
        <taxon>Pseudomonadati</taxon>
        <taxon>Pseudomonadota</taxon>
        <taxon>Betaproteobacteria</taxon>
        <taxon>Burkholderiales</taxon>
        <taxon>Oxalobacteraceae</taxon>
        <taxon>Noviherbaspirillum</taxon>
    </lineage>
</organism>
<gene>
    <name evidence="1" type="ORF">G3574_03125</name>
</gene>
<name>A0A6B3SGT0_9BURK</name>
<dbReference type="EMBL" id="JAAIVB010000011">
    <property type="protein sequence ID" value="NEX60061.1"/>
    <property type="molecule type" value="Genomic_DNA"/>
</dbReference>
<reference evidence="1 2" key="1">
    <citation type="submission" date="2020-02" db="EMBL/GenBank/DDBJ databases">
        <authorList>
            <person name="Kim M.K."/>
        </authorList>
    </citation>
    <scope>NUCLEOTIDE SEQUENCE [LARGE SCALE GENOMIC DNA]</scope>
    <source>
        <strain evidence="1 2">17J57-3</strain>
    </source>
</reference>
<evidence type="ECO:0000313" key="2">
    <source>
        <dbReference type="Proteomes" id="UP000482155"/>
    </source>
</evidence>
<comment type="caution">
    <text evidence="1">The sequence shown here is derived from an EMBL/GenBank/DDBJ whole genome shotgun (WGS) entry which is preliminary data.</text>
</comment>
<evidence type="ECO:0000313" key="1">
    <source>
        <dbReference type="EMBL" id="NEX60061.1"/>
    </source>
</evidence>
<proteinExistence type="predicted"/>
<sequence>MVKIRASLVCCVARICNRNLRCGVRTAELGAVSHQQYGSVLVSMHPKLRVGQPGLTR</sequence>
<dbReference type="AlphaFoldDB" id="A0A6B3SGT0"/>
<dbReference type="Proteomes" id="UP000482155">
    <property type="component" value="Unassembled WGS sequence"/>
</dbReference>
<accession>A0A6B3SGT0</accession>
<keyword evidence="2" id="KW-1185">Reference proteome</keyword>
<dbReference type="RefSeq" id="WP_163960564.1">
    <property type="nucleotide sequence ID" value="NZ_JAAIVB010000011.1"/>
</dbReference>
<protein>
    <submittedName>
        <fullName evidence="1">Uncharacterized protein</fullName>
    </submittedName>
</protein>